<protein>
    <submittedName>
        <fullName evidence="1">Uncharacterized protein</fullName>
    </submittedName>
</protein>
<evidence type="ECO:0000313" key="2">
    <source>
        <dbReference type="Proteomes" id="UP001501469"/>
    </source>
</evidence>
<name>A0ABP7URL9_9BACT</name>
<gene>
    <name evidence="1" type="ORF">GCM10022409_41870</name>
</gene>
<reference evidence="2" key="1">
    <citation type="journal article" date="2019" name="Int. J. Syst. Evol. Microbiol.">
        <title>The Global Catalogue of Microorganisms (GCM) 10K type strain sequencing project: providing services to taxonomists for standard genome sequencing and annotation.</title>
        <authorList>
            <consortium name="The Broad Institute Genomics Platform"/>
            <consortium name="The Broad Institute Genome Sequencing Center for Infectious Disease"/>
            <person name="Wu L."/>
            <person name="Ma J."/>
        </authorList>
    </citation>
    <scope>NUCLEOTIDE SEQUENCE [LARGE SCALE GENOMIC DNA]</scope>
    <source>
        <strain evidence="2">JCM 17225</strain>
    </source>
</reference>
<sequence>MQDAILDLVRQAHSLTEAAAVTTSDLNQRKQFVLADLSLHLVQAALRPGQPEPAELKRYLFSILTVCDGFVPDLDLKALANVVLPLPAEPATVPVLQAASVMSNG</sequence>
<proteinExistence type="predicted"/>
<keyword evidence="2" id="KW-1185">Reference proteome</keyword>
<dbReference type="RefSeq" id="WP_345058539.1">
    <property type="nucleotide sequence ID" value="NZ_BAABDK010000032.1"/>
</dbReference>
<organism evidence="1 2">
    <name type="scientific">Hymenobacter glaciei</name>
    <dbReference type="NCBI Taxonomy" id="877209"/>
    <lineage>
        <taxon>Bacteria</taxon>
        <taxon>Pseudomonadati</taxon>
        <taxon>Bacteroidota</taxon>
        <taxon>Cytophagia</taxon>
        <taxon>Cytophagales</taxon>
        <taxon>Hymenobacteraceae</taxon>
        <taxon>Hymenobacter</taxon>
    </lineage>
</organism>
<evidence type="ECO:0000313" key="1">
    <source>
        <dbReference type="EMBL" id="GAA4050750.1"/>
    </source>
</evidence>
<accession>A0ABP7URL9</accession>
<comment type="caution">
    <text evidence="1">The sequence shown here is derived from an EMBL/GenBank/DDBJ whole genome shotgun (WGS) entry which is preliminary data.</text>
</comment>
<dbReference type="EMBL" id="BAABDK010000032">
    <property type="protein sequence ID" value="GAA4050750.1"/>
    <property type="molecule type" value="Genomic_DNA"/>
</dbReference>
<dbReference type="Proteomes" id="UP001501469">
    <property type="component" value="Unassembled WGS sequence"/>
</dbReference>